<dbReference type="PANTHER" id="PTHR32089">
    <property type="entry name" value="METHYL-ACCEPTING CHEMOTAXIS PROTEIN MCPB"/>
    <property type="match status" value="1"/>
</dbReference>
<evidence type="ECO:0000259" key="6">
    <source>
        <dbReference type="PROSITE" id="PS50885"/>
    </source>
</evidence>
<proteinExistence type="inferred from homology"/>
<dbReference type="CDD" id="cd11386">
    <property type="entry name" value="MCP_signal"/>
    <property type="match status" value="1"/>
</dbReference>
<dbReference type="InterPro" id="IPR033462">
    <property type="entry name" value="Cache_3-Cache_2"/>
</dbReference>
<dbReference type="InterPro" id="IPR003660">
    <property type="entry name" value="HAMP_dom"/>
</dbReference>
<keyword evidence="4" id="KW-0812">Transmembrane</keyword>
<dbReference type="CDD" id="cd06225">
    <property type="entry name" value="HAMP"/>
    <property type="match status" value="1"/>
</dbReference>
<dbReference type="AlphaFoldDB" id="A0A2V2NFS8"/>
<dbReference type="Pfam" id="PF17201">
    <property type="entry name" value="Cache_3-Cache_2"/>
    <property type="match status" value="1"/>
</dbReference>
<dbReference type="InterPro" id="IPR004089">
    <property type="entry name" value="MCPsignal_dom"/>
</dbReference>
<protein>
    <recommendedName>
        <fullName evidence="9">Methyl-accepting chemotaxis protein</fullName>
    </recommendedName>
</protein>
<feature type="domain" description="Methyl-accepting transducer" evidence="5">
    <location>
        <begin position="407"/>
        <end position="643"/>
    </location>
</feature>
<evidence type="ECO:0000259" key="5">
    <source>
        <dbReference type="PROSITE" id="PS50111"/>
    </source>
</evidence>
<evidence type="ECO:0008006" key="9">
    <source>
        <dbReference type="Google" id="ProtNLM"/>
    </source>
</evidence>
<dbReference type="SUPFAM" id="SSF58104">
    <property type="entry name" value="Methyl-accepting chemotaxis protein (MCP) signaling domain"/>
    <property type="match status" value="1"/>
</dbReference>
<gene>
    <name evidence="7" type="ORF">DLD82_05350</name>
</gene>
<dbReference type="GO" id="GO:0007165">
    <property type="term" value="P:signal transduction"/>
    <property type="evidence" value="ECO:0007669"/>
    <property type="project" value="UniProtKB-KW"/>
</dbReference>
<dbReference type="EMBL" id="QGMZ01000011">
    <property type="protein sequence ID" value="PWR75218.1"/>
    <property type="molecule type" value="Genomic_DNA"/>
</dbReference>
<keyword evidence="1 3" id="KW-0807">Transducer</keyword>
<dbReference type="SMART" id="SM00283">
    <property type="entry name" value="MA"/>
    <property type="match status" value="1"/>
</dbReference>
<comment type="similarity">
    <text evidence="2">Belongs to the methyl-accepting chemotaxis (MCP) protein family.</text>
</comment>
<sequence length="693" mass="75231">MKNLHIKNYLNFGIGKKILALCLVFCIILPILVGGIAYYVAIGVMNQETKINLINQVSSTKILTSNIDKINQKSQDKDTVIEILKQQIRDTSVGTTGYMYVLNSEGILQAHPNLEGESVAQYDFIQEILKEKEGYIKYVWEGRDKVVAYSYYEPFDWIIASGSYLDEFEGPLEAIKNAIILTVILSALIGGILAYILARSITRPLKKVVEMISEFSKGHLGIRLSMKRKDEIGTMAKAMDSFADFLQFSVMKTIKQIAKGEKAALLQNQDSQDEITPALNKMIETLNSLLDQMAILIGDAQEGKLQSRGDISKFEGIYRELVIDINAMLDAITVPLDETLKIAERYSQVDFDARFEDKILVKGDLLKLKIKLNQIGEHVGRELKLVIDEISTHVQYLSDSAHSSANTVEQLSAGADVIAQNVDKVQTNADLTKQSVEQVLTAMEDLSTSVTTVASKVDSVSRLSQEADTSSVQGVTQAAVAENGINAINLAVSDVGVIISDIKGQMEEIGNIVAVISNIADQTNLLALNAAIEAARAGDADMGFAVVANEVKTLAQDSQGSAENITNIISSLQTQSEKAAIAMNLALNEVLKGSQAITDTISFFRSIANQTKQISTHMVEIASLSEEEAASVEEITASVSELNTLATSTAEEALGASAASEEAAAVLKQLSEMQEVLSEGTMKIKNAMIRLTG</sequence>
<evidence type="ECO:0000256" key="4">
    <source>
        <dbReference type="SAM" id="Phobius"/>
    </source>
</evidence>
<dbReference type="SMART" id="SM00304">
    <property type="entry name" value="HAMP"/>
    <property type="match status" value="1"/>
</dbReference>
<dbReference type="OrthoDB" id="8523at2157"/>
<evidence type="ECO:0000256" key="2">
    <source>
        <dbReference type="ARBA" id="ARBA00029447"/>
    </source>
</evidence>
<dbReference type="Pfam" id="PF00015">
    <property type="entry name" value="MCPsignal"/>
    <property type="match status" value="1"/>
</dbReference>
<keyword evidence="8" id="KW-1185">Reference proteome</keyword>
<keyword evidence="4" id="KW-0472">Membrane</keyword>
<keyword evidence="4" id="KW-1133">Transmembrane helix</keyword>
<dbReference type="Gene3D" id="1.20.120.1530">
    <property type="match status" value="1"/>
</dbReference>
<reference evidence="7 8" key="1">
    <citation type="submission" date="2018-05" db="EMBL/GenBank/DDBJ databases">
        <title>Draft genome of Methanospirillum stamsii Pt1.</title>
        <authorList>
            <person name="Dueholm M.S."/>
            <person name="Nielsen P.H."/>
            <person name="Bakmann L.F."/>
            <person name="Otzen D.E."/>
        </authorList>
    </citation>
    <scope>NUCLEOTIDE SEQUENCE [LARGE SCALE GENOMIC DNA]</scope>
    <source>
        <strain evidence="7 8">Pt1</strain>
    </source>
</reference>
<dbReference type="PROSITE" id="PS50111">
    <property type="entry name" value="CHEMOTAXIS_TRANSDUC_2"/>
    <property type="match status" value="1"/>
</dbReference>
<dbReference type="CDD" id="cd12912">
    <property type="entry name" value="PDC2_MCP_like"/>
    <property type="match status" value="1"/>
</dbReference>
<dbReference type="Gene3D" id="1.10.287.950">
    <property type="entry name" value="Methyl-accepting chemotaxis protein"/>
    <property type="match status" value="1"/>
</dbReference>
<feature type="domain" description="HAMP" evidence="6">
    <location>
        <begin position="199"/>
        <end position="251"/>
    </location>
</feature>
<dbReference type="Pfam" id="PF18947">
    <property type="entry name" value="HAMP_2"/>
    <property type="match status" value="1"/>
</dbReference>
<evidence type="ECO:0000256" key="1">
    <source>
        <dbReference type="ARBA" id="ARBA00023224"/>
    </source>
</evidence>
<feature type="transmembrane region" description="Helical" evidence="4">
    <location>
        <begin position="178"/>
        <end position="198"/>
    </location>
</feature>
<dbReference type="Pfam" id="PF00672">
    <property type="entry name" value="HAMP"/>
    <property type="match status" value="1"/>
</dbReference>
<dbReference type="Proteomes" id="UP000245934">
    <property type="component" value="Unassembled WGS sequence"/>
</dbReference>
<evidence type="ECO:0000313" key="7">
    <source>
        <dbReference type="EMBL" id="PWR75218.1"/>
    </source>
</evidence>
<comment type="caution">
    <text evidence="7">The sequence shown here is derived from an EMBL/GenBank/DDBJ whole genome shotgun (WGS) entry which is preliminary data.</text>
</comment>
<organism evidence="7 8">
    <name type="scientific">Methanospirillum stamsii</name>
    <dbReference type="NCBI Taxonomy" id="1277351"/>
    <lineage>
        <taxon>Archaea</taxon>
        <taxon>Methanobacteriati</taxon>
        <taxon>Methanobacteriota</taxon>
        <taxon>Stenosarchaea group</taxon>
        <taxon>Methanomicrobia</taxon>
        <taxon>Methanomicrobiales</taxon>
        <taxon>Methanospirillaceae</taxon>
        <taxon>Methanospirillum</taxon>
    </lineage>
</organism>
<evidence type="ECO:0000313" key="8">
    <source>
        <dbReference type="Proteomes" id="UP000245934"/>
    </source>
</evidence>
<accession>A0A2V2NFS8</accession>
<dbReference type="GeneID" id="97610869"/>
<evidence type="ECO:0000256" key="3">
    <source>
        <dbReference type="PROSITE-ProRule" id="PRU00284"/>
    </source>
</evidence>
<feature type="transmembrane region" description="Helical" evidence="4">
    <location>
        <begin position="18"/>
        <end position="41"/>
    </location>
</feature>
<dbReference type="Gene3D" id="3.30.450.20">
    <property type="entry name" value="PAS domain"/>
    <property type="match status" value="1"/>
</dbReference>
<name>A0A2V2NFS8_9EURY</name>
<dbReference type="RefSeq" id="WP_109940080.1">
    <property type="nucleotide sequence ID" value="NZ_CP176366.1"/>
</dbReference>
<dbReference type="PROSITE" id="PS50885">
    <property type="entry name" value="HAMP"/>
    <property type="match status" value="1"/>
</dbReference>
<dbReference type="PANTHER" id="PTHR32089:SF112">
    <property type="entry name" value="LYSOZYME-LIKE PROTEIN-RELATED"/>
    <property type="match status" value="1"/>
</dbReference>
<dbReference type="GO" id="GO:0016020">
    <property type="term" value="C:membrane"/>
    <property type="evidence" value="ECO:0007669"/>
    <property type="project" value="InterPro"/>
</dbReference>